<accession>A0A410MF24</accession>
<dbReference type="GO" id="GO:0004725">
    <property type="term" value="F:protein tyrosine phosphatase activity"/>
    <property type="evidence" value="ECO:0007669"/>
    <property type="project" value="TreeGrafter"/>
</dbReference>
<dbReference type="Proteomes" id="UP000287756">
    <property type="component" value="Chromosome"/>
</dbReference>
<dbReference type="EMBL" id="CP026118">
    <property type="protein sequence ID" value="QAS53297.1"/>
    <property type="molecule type" value="Genomic_DNA"/>
</dbReference>
<dbReference type="Gene3D" id="3.40.50.2300">
    <property type="match status" value="1"/>
</dbReference>
<evidence type="ECO:0000256" key="1">
    <source>
        <dbReference type="SAM" id="Coils"/>
    </source>
</evidence>
<keyword evidence="1" id="KW-0175">Coiled coil</keyword>
<organism evidence="3 4">
    <name type="scientific">Halobacillus litoralis</name>
    <dbReference type="NCBI Taxonomy" id="45668"/>
    <lineage>
        <taxon>Bacteria</taxon>
        <taxon>Bacillati</taxon>
        <taxon>Bacillota</taxon>
        <taxon>Bacilli</taxon>
        <taxon>Bacillales</taxon>
        <taxon>Bacillaceae</taxon>
        <taxon>Halobacillus</taxon>
    </lineage>
</organism>
<dbReference type="SMART" id="SM00226">
    <property type="entry name" value="LMWPc"/>
    <property type="match status" value="1"/>
</dbReference>
<protein>
    <submittedName>
        <fullName evidence="3">Protein tyrosine phosphatase</fullName>
    </submittedName>
</protein>
<proteinExistence type="predicted"/>
<feature type="domain" description="Phosphotyrosine protein phosphatase I" evidence="2">
    <location>
        <begin position="1"/>
        <end position="197"/>
    </location>
</feature>
<gene>
    <name evidence="3" type="ORF">HLI_14410</name>
</gene>
<dbReference type="InterPro" id="IPR023485">
    <property type="entry name" value="Ptyr_pPase"/>
</dbReference>
<dbReference type="Pfam" id="PF01451">
    <property type="entry name" value="LMWPc"/>
    <property type="match status" value="1"/>
</dbReference>
<name>A0A410MF24_9BACI</name>
<evidence type="ECO:0000259" key="2">
    <source>
        <dbReference type="SMART" id="SM00226"/>
    </source>
</evidence>
<dbReference type="PANTHER" id="PTHR11717:SF31">
    <property type="entry name" value="LOW MOLECULAR WEIGHT PROTEIN-TYROSINE-PHOSPHATASE ETP-RELATED"/>
    <property type="match status" value="1"/>
</dbReference>
<evidence type="ECO:0000313" key="4">
    <source>
        <dbReference type="Proteomes" id="UP000287756"/>
    </source>
</evidence>
<feature type="coiled-coil region" evidence="1">
    <location>
        <begin position="130"/>
        <end position="170"/>
    </location>
</feature>
<sequence length="203" mass="23275">MNILFVCTGNTCRSPMAEAILKSKLADGQVRSAGIFAGKGETLAKNSEIVLGEIDLTLDHQTNPVDKDSLAWADLVLTMTDRHKQTLALQYPEHEDKYYTLKEYVLVDEVQWDKLKDLYSSFEDKRSAILSEYQSSLDDYELEKKLLEELGKEIEEIEQLENDLPDLNITDPFGGNVSIYRNTRDELEEHIELLIKMLERNDS</sequence>
<evidence type="ECO:0000313" key="3">
    <source>
        <dbReference type="EMBL" id="QAS53297.1"/>
    </source>
</evidence>
<dbReference type="InterPro" id="IPR036196">
    <property type="entry name" value="Ptyr_pPase_sf"/>
</dbReference>
<dbReference type="CDD" id="cd16344">
    <property type="entry name" value="LMWPAP"/>
    <property type="match status" value="1"/>
</dbReference>
<dbReference type="OrthoDB" id="9784339at2"/>
<dbReference type="KEGG" id="hli:HLI_14410"/>
<dbReference type="SUPFAM" id="SSF52788">
    <property type="entry name" value="Phosphotyrosine protein phosphatases I"/>
    <property type="match status" value="1"/>
</dbReference>
<reference evidence="3 4" key="1">
    <citation type="submission" date="2018-01" db="EMBL/GenBank/DDBJ databases">
        <title>The whole genome sequencing and assembly of Halobacillus litoralis ERB031 strain.</title>
        <authorList>
            <person name="Lee S.-J."/>
            <person name="Park M.-K."/>
            <person name="Kim J.-Y."/>
            <person name="Lee Y.-J."/>
            <person name="Yi H."/>
            <person name="Bahn Y.-S."/>
            <person name="Kim J.F."/>
            <person name="Lee D.-W."/>
        </authorList>
    </citation>
    <scope>NUCLEOTIDE SEQUENCE [LARGE SCALE GENOMIC DNA]</scope>
    <source>
        <strain evidence="3 4">ERB 031</strain>
    </source>
</reference>
<dbReference type="AlphaFoldDB" id="A0A410MF24"/>
<dbReference type="RefSeq" id="WP_128525575.1">
    <property type="nucleotide sequence ID" value="NZ_CANLVY010000001.1"/>
</dbReference>
<dbReference type="InterPro" id="IPR050438">
    <property type="entry name" value="LMW_PTPase"/>
</dbReference>
<dbReference type="PANTHER" id="PTHR11717">
    <property type="entry name" value="LOW MOLECULAR WEIGHT PROTEIN TYROSINE PHOSPHATASE"/>
    <property type="match status" value="1"/>
</dbReference>